<dbReference type="STRING" id="1807.MOBUDSM44075_00944"/>
<dbReference type="PANTHER" id="PTHR12631:SF10">
    <property type="entry name" value="BETA-XYLOSIDASE-LIKE PROTEIN-RELATED"/>
    <property type="match status" value="1"/>
</dbReference>
<gene>
    <name evidence="6" type="ORF">WN67_08290</name>
</gene>
<dbReference type="Proteomes" id="UP000034150">
    <property type="component" value="Unassembled WGS sequence"/>
</dbReference>
<name>A0A0M2K6A5_9MYCO</name>
<dbReference type="SUPFAM" id="SSF51445">
    <property type="entry name" value="(Trans)glycosidases"/>
    <property type="match status" value="1"/>
</dbReference>
<keyword evidence="4" id="KW-0732">Signal</keyword>
<dbReference type="GO" id="GO:0000272">
    <property type="term" value="P:polysaccharide catabolic process"/>
    <property type="evidence" value="ECO:0007669"/>
    <property type="project" value="InterPro"/>
</dbReference>
<dbReference type="EMBL" id="LAUZ02000005">
    <property type="protein sequence ID" value="KKF02475.1"/>
    <property type="molecule type" value="Genomic_DNA"/>
</dbReference>
<protein>
    <submittedName>
        <fullName evidence="6">Beta-galactosidase</fullName>
    </submittedName>
</protein>
<feature type="domain" description="Glycoside hydrolase family 5" evidence="5">
    <location>
        <begin position="32"/>
        <end position="299"/>
    </location>
</feature>
<dbReference type="GO" id="GO:0004553">
    <property type="term" value="F:hydrolase activity, hydrolyzing O-glycosyl compounds"/>
    <property type="evidence" value="ECO:0007669"/>
    <property type="project" value="InterPro"/>
</dbReference>
<comment type="similarity">
    <text evidence="3">Belongs to the glycosyl hydrolase 5 (cellulase A) family.</text>
</comment>
<sequence>MPSCASRLLLSLLLMAGLITSCQSQTTHVPIGMTVHYRGADAQSLQQQFDAMAAMNVRWVRVDVDWSVIEPVQSQLDWTSADSIVDRALERGMQVLLVLAFAPPWTKGETTSNRDRPADPAAFANFARVAAQRYAARGVHNWEVWNEPNTGKFWPPNPDPAEYGRVFRAAAAAVREVDPRATLLIGGLSPTYGGPGPDVDPTTYLAHLYDDGAAQLADGIAVHPYTFPSQPMDRTQRTTGGFRDLPALHALMTQRGDGAKKVWITEYGAPTGTGPSAVSEQDQAATLLLARQQVAAWDWVGPLIYYELVDGGTDASEIEDNFGVLRADNSRKLAAIALADTADGSD</sequence>
<dbReference type="PATRIC" id="fig|1807.13.peg.717"/>
<comment type="caution">
    <text evidence="6">The sequence shown here is derived from an EMBL/GenBank/DDBJ whole genome shotgun (WGS) entry which is preliminary data.</text>
</comment>
<evidence type="ECO:0000313" key="6">
    <source>
        <dbReference type="EMBL" id="KKF02475.1"/>
    </source>
</evidence>
<evidence type="ECO:0000256" key="4">
    <source>
        <dbReference type="SAM" id="SignalP"/>
    </source>
</evidence>
<evidence type="ECO:0000256" key="1">
    <source>
        <dbReference type="ARBA" id="ARBA00022801"/>
    </source>
</evidence>
<dbReference type="Gene3D" id="3.20.20.80">
    <property type="entry name" value="Glycosidases"/>
    <property type="match status" value="1"/>
</dbReference>
<evidence type="ECO:0000256" key="2">
    <source>
        <dbReference type="ARBA" id="ARBA00023295"/>
    </source>
</evidence>
<keyword evidence="1 3" id="KW-0378">Hydrolase</keyword>
<dbReference type="InterPro" id="IPR051923">
    <property type="entry name" value="Glycosyl_Hydrolase_39"/>
</dbReference>
<dbReference type="InterPro" id="IPR017853">
    <property type="entry name" value="GH"/>
</dbReference>
<evidence type="ECO:0000256" key="3">
    <source>
        <dbReference type="RuleBase" id="RU361153"/>
    </source>
</evidence>
<feature type="signal peptide" evidence="4">
    <location>
        <begin position="1"/>
        <end position="24"/>
    </location>
</feature>
<dbReference type="Pfam" id="PF00150">
    <property type="entry name" value="Cellulase"/>
    <property type="match status" value="1"/>
</dbReference>
<evidence type="ECO:0000313" key="7">
    <source>
        <dbReference type="Proteomes" id="UP000034150"/>
    </source>
</evidence>
<keyword evidence="2 3" id="KW-0326">Glycosidase</keyword>
<dbReference type="InterPro" id="IPR001547">
    <property type="entry name" value="Glyco_hydro_5"/>
</dbReference>
<keyword evidence="7" id="KW-1185">Reference proteome</keyword>
<organism evidence="6 7">
    <name type="scientific">Mycolicibacterium obuense</name>
    <dbReference type="NCBI Taxonomy" id="1807"/>
    <lineage>
        <taxon>Bacteria</taxon>
        <taxon>Bacillati</taxon>
        <taxon>Actinomycetota</taxon>
        <taxon>Actinomycetes</taxon>
        <taxon>Mycobacteriales</taxon>
        <taxon>Mycobacteriaceae</taxon>
        <taxon>Mycolicibacterium</taxon>
    </lineage>
</organism>
<dbReference type="PANTHER" id="PTHR12631">
    <property type="entry name" value="ALPHA-L-IDURONIDASE"/>
    <property type="match status" value="1"/>
</dbReference>
<accession>A0A0M2K6A5</accession>
<evidence type="ECO:0000259" key="5">
    <source>
        <dbReference type="Pfam" id="PF00150"/>
    </source>
</evidence>
<reference evidence="6 7" key="1">
    <citation type="journal article" date="2015" name="Genome Announc.">
        <title>Draft Genome Sequence of Mycobacterium obuense Strain UC1, Isolated from Patient Sputum.</title>
        <authorList>
            <person name="Greninger A.L."/>
            <person name="Cunningham G."/>
            <person name="Hsu E.D."/>
            <person name="Yu J.M."/>
            <person name="Chiu C.Y."/>
            <person name="Miller S."/>
        </authorList>
    </citation>
    <scope>NUCLEOTIDE SEQUENCE [LARGE SCALE GENOMIC DNA]</scope>
    <source>
        <strain evidence="6 7">UC1</strain>
    </source>
</reference>
<proteinExistence type="inferred from homology"/>
<feature type="chain" id="PRO_5039563181" evidence="4">
    <location>
        <begin position="25"/>
        <end position="346"/>
    </location>
</feature>
<dbReference type="PROSITE" id="PS51257">
    <property type="entry name" value="PROKAR_LIPOPROTEIN"/>
    <property type="match status" value="1"/>
</dbReference>
<dbReference type="AlphaFoldDB" id="A0A0M2K6A5"/>